<proteinExistence type="predicted"/>
<evidence type="ECO:0000313" key="3">
    <source>
        <dbReference type="Proteomes" id="UP001316803"/>
    </source>
</evidence>
<dbReference type="AlphaFoldDB" id="A0AAN8I321"/>
<name>A0AAN8I321_9EURO</name>
<dbReference type="Gene3D" id="3.40.630.30">
    <property type="match status" value="1"/>
</dbReference>
<dbReference type="EMBL" id="JAKLMC020000016">
    <property type="protein sequence ID" value="KAK5952262.1"/>
    <property type="molecule type" value="Genomic_DNA"/>
</dbReference>
<gene>
    <name evidence="2" type="ORF">OHC33_006735</name>
</gene>
<feature type="region of interest" description="Disordered" evidence="1">
    <location>
        <begin position="145"/>
        <end position="164"/>
    </location>
</feature>
<evidence type="ECO:0008006" key="4">
    <source>
        <dbReference type="Google" id="ProtNLM"/>
    </source>
</evidence>
<evidence type="ECO:0000256" key="1">
    <source>
        <dbReference type="SAM" id="MobiDB-lite"/>
    </source>
</evidence>
<dbReference type="Proteomes" id="UP001316803">
    <property type="component" value="Unassembled WGS sequence"/>
</dbReference>
<evidence type="ECO:0000313" key="2">
    <source>
        <dbReference type="EMBL" id="KAK5952262.1"/>
    </source>
</evidence>
<reference evidence="2 3" key="1">
    <citation type="submission" date="2022-12" db="EMBL/GenBank/DDBJ databases">
        <title>Genomic features and morphological characterization of a novel Knufia sp. strain isolated from spacecraft assembly facility.</title>
        <authorList>
            <person name="Teixeira M."/>
            <person name="Chander A.M."/>
            <person name="Stajich J.E."/>
            <person name="Venkateswaran K."/>
        </authorList>
    </citation>
    <scope>NUCLEOTIDE SEQUENCE [LARGE SCALE GENOMIC DNA]</scope>
    <source>
        <strain evidence="2 3">FJI-L2-BK-P2</strain>
    </source>
</reference>
<sequence>MSATASAPAAPDVLGTIATKNEDIETVVKSTSSPPPVTTSCSEEYIEACARSNKEASRHDPLTTLFQAEKLPPISEEPAFTDKMGLSRPTYSALRSRLTRISQTEVENWIYESSIDRIRSKVRVGAFVVEAGNWAATTTWEPVVAPPPPADFKPDPHTSAATGESSEPWFEVMKLISLRGEKLSDLYAKKPVYAEFIARIEVARRKHLYPLLWKAQHNKSTYGPLDEHTEKALTMCTQDQKHLLFWHLSLTSRNPAVQRVQGAVRAVIEPFVRKWVDEIGMSAVWLEAGSPRARDVYGYLGFRVVDEIVVGEDEKGSGIKTWCMVYAKDR</sequence>
<accession>A0AAN8I321</accession>
<keyword evidence="3" id="KW-1185">Reference proteome</keyword>
<comment type="caution">
    <text evidence="2">The sequence shown here is derived from an EMBL/GenBank/DDBJ whole genome shotgun (WGS) entry which is preliminary data.</text>
</comment>
<protein>
    <recommendedName>
        <fullName evidence="4">N-acetyltransferase domain-containing protein</fullName>
    </recommendedName>
</protein>
<organism evidence="2 3">
    <name type="scientific">Knufia fluminis</name>
    <dbReference type="NCBI Taxonomy" id="191047"/>
    <lineage>
        <taxon>Eukaryota</taxon>
        <taxon>Fungi</taxon>
        <taxon>Dikarya</taxon>
        <taxon>Ascomycota</taxon>
        <taxon>Pezizomycotina</taxon>
        <taxon>Eurotiomycetes</taxon>
        <taxon>Chaetothyriomycetidae</taxon>
        <taxon>Chaetothyriales</taxon>
        <taxon>Trichomeriaceae</taxon>
        <taxon>Knufia</taxon>
    </lineage>
</organism>